<evidence type="ECO:0000313" key="1">
    <source>
        <dbReference type="EMBL" id="XDU94432.1"/>
    </source>
</evidence>
<dbReference type="AlphaFoldDB" id="A0AB39VZE5"/>
<gene>
    <name evidence="1" type="ORF">AB3G34_11070</name>
</gene>
<accession>A0AB39VZE5</accession>
<proteinExistence type="predicted"/>
<name>A0AB39VZE5_9FLAO</name>
<reference evidence="1" key="1">
    <citation type="submission" date="2024-07" db="EMBL/GenBank/DDBJ databases">
        <authorList>
            <person name="Biller S.J."/>
        </authorList>
    </citation>
    <scope>NUCLEOTIDE SEQUENCE</scope>
    <source>
        <strain evidence="1">WC2409</strain>
    </source>
</reference>
<dbReference type="RefSeq" id="WP_367771826.1">
    <property type="nucleotide sequence ID" value="NZ_CP165625.1"/>
</dbReference>
<sequence length="82" mass="9061">MNIEAHKNQLIKKLIDVQDETLLDKIDAILNSDSIVALTLDGESLTKSEYIAHIESISQSVADGAETYTSEQVRTSILSKKE</sequence>
<dbReference type="EMBL" id="CP165625">
    <property type="protein sequence ID" value="XDU94432.1"/>
    <property type="molecule type" value="Genomic_DNA"/>
</dbReference>
<protein>
    <submittedName>
        <fullName evidence="1">Uncharacterized protein</fullName>
    </submittedName>
</protein>
<organism evidence="1">
    <name type="scientific">Flavobacterium sp. WC2409</name>
    <dbReference type="NCBI Taxonomy" id="3234139"/>
    <lineage>
        <taxon>Bacteria</taxon>
        <taxon>Pseudomonadati</taxon>
        <taxon>Bacteroidota</taxon>
        <taxon>Flavobacteriia</taxon>
        <taxon>Flavobacteriales</taxon>
        <taxon>Flavobacteriaceae</taxon>
        <taxon>Flavobacterium</taxon>
    </lineage>
</organism>